<dbReference type="AlphaFoldDB" id="S7ZD05"/>
<evidence type="ECO:0000313" key="2">
    <source>
        <dbReference type="EMBL" id="EPS26571.1"/>
    </source>
</evidence>
<gene>
    <name evidence="2" type="ORF">PDE_01508</name>
</gene>
<evidence type="ECO:0000313" key="3">
    <source>
        <dbReference type="Proteomes" id="UP000019376"/>
    </source>
</evidence>
<proteinExistence type="predicted"/>
<protein>
    <submittedName>
        <fullName evidence="2">Uncharacterized protein</fullName>
    </submittedName>
</protein>
<sequence>MRERETERKSLCAWGDWTCYSLFCCLRHPTITVVLSPSSCMRECMSFPVSNILEYILKEAMSHYIDVEVSLLSAPVFGGAQSQVYAQSNEERSIEFRRSPRPKDPKVSGNIELPSRITQRARYWS</sequence>
<dbReference type="HOGENOM" id="CLU_1993394_0_0_1"/>
<dbReference type="EMBL" id="KB644409">
    <property type="protein sequence ID" value="EPS26571.1"/>
    <property type="molecule type" value="Genomic_DNA"/>
</dbReference>
<keyword evidence="3" id="KW-1185">Reference proteome</keyword>
<dbReference type="Proteomes" id="UP000019376">
    <property type="component" value="Unassembled WGS sequence"/>
</dbReference>
<evidence type="ECO:0000256" key="1">
    <source>
        <dbReference type="SAM" id="MobiDB-lite"/>
    </source>
</evidence>
<name>S7ZD05_PENO1</name>
<organism evidence="2 3">
    <name type="scientific">Penicillium oxalicum (strain 114-2 / CGMCC 5302)</name>
    <name type="common">Penicillium decumbens</name>
    <dbReference type="NCBI Taxonomy" id="933388"/>
    <lineage>
        <taxon>Eukaryota</taxon>
        <taxon>Fungi</taxon>
        <taxon>Dikarya</taxon>
        <taxon>Ascomycota</taxon>
        <taxon>Pezizomycotina</taxon>
        <taxon>Eurotiomycetes</taxon>
        <taxon>Eurotiomycetidae</taxon>
        <taxon>Eurotiales</taxon>
        <taxon>Aspergillaceae</taxon>
        <taxon>Penicillium</taxon>
    </lineage>
</organism>
<reference evidence="2 3" key="1">
    <citation type="journal article" date="2013" name="PLoS ONE">
        <title>Genomic and secretomic analyses reveal unique features of the lignocellulolytic enzyme system of Penicillium decumbens.</title>
        <authorList>
            <person name="Liu G."/>
            <person name="Zhang L."/>
            <person name="Wei X."/>
            <person name="Zou G."/>
            <person name="Qin Y."/>
            <person name="Ma L."/>
            <person name="Li J."/>
            <person name="Zheng H."/>
            <person name="Wang S."/>
            <person name="Wang C."/>
            <person name="Xun L."/>
            <person name="Zhao G.-P."/>
            <person name="Zhou Z."/>
            <person name="Qu Y."/>
        </authorList>
    </citation>
    <scope>NUCLEOTIDE SEQUENCE [LARGE SCALE GENOMIC DNA]</scope>
    <source>
        <strain evidence="3">114-2 / CGMCC 5302</strain>
    </source>
</reference>
<accession>S7ZD05</accession>
<feature type="compositionally biased region" description="Basic and acidic residues" evidence="1">
    <location>
        <begin position="91"/>
        <end position="106"/>
    </location>
</feature>
<feature type="region of interest" description="Disordered" evidence="1">
    <location>
        <begin position="91"/>
        <end position="110"/>
    </location>
</feature>